<dbReference type="Proteomes" id="UP001237642">
    <property type="component" value="Unassembled WGS sequence"/>
</dbReference>
<organism evidence="1 2">
    <name type="scientific">Heracleum sosnowskyi</name>
    <dbReference type="NCBI Taxonomy" id="360622"/>
    <lineage>
        <taxon>Eukaryota</taxon>
        <taxon>Viridiplantae</taxon>
        <taxon>Streptophyta</taxon>
        <taxon>Embryophyta</taxon>
        <taxon>Tracheophyta</taxon>
        <taxon>Spermatophyta</taxon>
        <taxon>Magnoliopsida</taxon>
        <taxon>eudicotyledons</taxon>
        <taxon>Gunneridae</taxon>
        <taxon>Pentapetalae</taxon>
        <taxon>asterids</taxon>
        <taxon>campanulids</taxon>
        <taxon>Apiales</taxon>
        <taxon>Apiaceae</taxon>
        <taxon>Apioideae</taxon>
        <taxon>apioid superclade</taxon>
        <taxon>Tordylieae</taxon>
        <taxon>Tordyliinae</taxon>
        <taxon>Heracleum</taxon>
    </lineage>
</organism>
<protein>
    <submittedName>
        <fullName evidence="1">Uncharacterized protein</fullName>
    </submittedName>
</protein>
<accession>A0AAD8J0K0</accession>
<evidence type="ECO:0000313" key="1">
    <source>
        <dbReference type="EMBL" id="KAK1394748.1"/>
    </source>
</evidence>
<dbReference type="EMBL" id="JAUIZM010000003">
    <property type="protein sequence ID" value="KAK1394748.1"/>
    <property type="molecule type" value="Genomic_DNA"/>
</dbReference>
<reference evidence="1" key="2">
    <citation type="submission" date="2023-05" db="EMBL/GenBank/DDBJ databases">
        <authorList>
            <person name="Schelkunov M.I."/>
        </authorList>
    </citation>
    <scope>NUCLEOTIDE SEQUENCE</scope>
    <source>
        <strain evidence="1">Hsosn_3</strain>
        <tissue evidence="1">Leaf</tissue>
    </source>
</reference>
<reference evidence="1" key="1">
    <citation type="submission" date="2023-02" db="EMBL/GenBank/DDBJ databases">
        <title>Genome of toxic invasive species Heracleum sosnowskyi carries increased number of genes despite the absence of recent whole-genome duplications.</title>
        <authorList>
            <person name="Schelkunov M."/>
            <person name="Shtratnikova V."/>
            <person name="Makarenko M."/>
            <person name="Klepikova A."/>
            <person name="Omelchenko D."/>
            <person name="Novikova G."/>
            <person name="Obukhova E."/>
            <person name="Bogdanov V."/>
            <person name="Penin A."/>
            <person name="Logacheva M."/>
        </authorList>
    </citation>
    <scope>NUCLEOTIDE SEQUENCE</scope>
    <source>
        <strain evidence="1">Hsosn_3</strain>
        <tissue evidence="1">Leaf</tissue>
    </source>
</reference>
<comment type="caution">
    <text evidence="1">The sequence shown here is derived from an EMBL/GenBank/DDBJ whole genome shotgun (WGS) entry which is preliminary data.</text>
</comment>
<proteinExistence type="predicted"/>
<gene>
    <name evidence="1" type="ORF">POM88_013804</name>
</gene>
<dbReference type="AlphaFoldDB" id="A0AAD8J0K0"/>
<sequence length="224" mass="25066">MKKLSSVSLQSLPIALIVSIMHQVLVGGFEDFFNFFIAWSQTQRPIVIVRLLEEFPLREIYKYGNIGSMGDIVCFNRFFNIVDRLIVADAIIYTSCRNLIAGVGSSDDHFLVLDRLTFEGHFSSMVANIIFRFFSRKNKKGPTLQALVGIYNRPYYERDLVVALNYIQVIWSTVGDSEIVIKVDIEASCAAHGGGSKVDIEASIEECLFCSHAMIVNSFSSSLG</sequence>
<evidence type="ECO:0000313" key="2">
    <source>
        <dbReference type="Proteomes" id="UP001237642"/>
    </source>
</evidence>
<name>A0AAD8J0K0_9APIA</name>
<keyword evidence="2" id="KW-1185">Reference proteome</keyword>